<dbReference type="AlphaFoldDB" id="A0A9D3Y6L7"/>
<dbReference type="Proteomes" id="UP000828390">
    <property type="component" value="Unassembled WGS sequence"/>
</dbReference>
<evidence type="ECO:0000313" key="2">
    <source>
        <dbReference type="Proteomes" id="UP000828390"/>
    </source>
</evidence>
<name>A0A9D3Y6L7_DREPO</name>
<dbReference type="EMBL" id="JAIWYP010000019">
    <property type="protein sequence ID" value="KAH3692823.1"/>
    <property type="molecule type" value="Genomic_DNA"/>
</dbReference>
<protein>
    <submittedName>
        <fullName evidence="1">Uncharacterized protein</fullName>
    </submittedName>
</protein>
<proteinExistence type="predicted"/>
<sequence length="63" mass="7484">MERDRALVVNRWTSSLLYLPLEWRKTGRGGKQVDQQLAVPTLRMERDRARVVNRWTSSLLYLP</sequence>
<accession>A0A9D3Y6L7</accession>
<keyword evidence="2" id="KW-1185">Reference proteome</keyword>
<comment type="caution">
    <text evidence="1">The sequence shown here is derived from an EMBL/GenBank/DDBJ whole genome shotgun (WGS) entry which is preliminary data.</text>
</comment>
<reference evidence="1" key="1">
    <citation type="journal article" date="2019" name="bioRxiv">
        <title>The Genome of the Zebra Mussel, Dreissena polymorpha: A Resource for Invasive Species Research.</title>
        <authorList>
            <person name="McCartney M.A."/>
            <person name="Auch B."/>
            <person name="Kono T."/>
            <person name="Mallez S."/>
            <person name="Zhang Y."/>
            <person name="Obille A."/>
            <person name="Becker A."/>
            <person name="Abrahante J.E."/>
            <person name="Garbe J."/>
            <person name="Badalamenti J.P."/>
            <person name="Herman A."/>
            <person name="Mangelson H."/>
            <person name="Liachko I."/>
            <person name="Sullivan S."/>
            <person name="Sone E.D."/>
            <person name="Koren S."/>
            <person name="Silverstein K.A.T."/>
            <person name="Beckman K.B."/>
            <person name="Gohl D.M."/>
        </authorList>
    </citation>
    <scope>NUCLEOTIDE SEQUENCE</scope>
    <source>
        <strain evidence="1">Duluth1</strain>
        <tissue evidence="1">Whole animal</tissue>
    </source>
</reference>
<evidence type="ECO:0000313" key="1">
    <source>
        <dbReference type="EMBL" id="KAH3692823.1"/>
    </source>
</evidence>
<organism evidence="1 2">
    <name type="scientific">Dreissena polymorpha</name>
    <name type="common">Zebra mussel</name>
    <name type="synonym">Mytilus polymorpha</name>
    <dbReference type="NCBI Taxonomy" id="45954"/>
    <lineage>
        <taxon>Eukaryota</taxon>
        <taxon>Metazoa</taxon>
        <taxon>Spiralia</taxon>
        <taxon>Lophotrochozoa</taxon>
        <taxon>Mollusca</taxon>
        <taxon>Bivalvia</taxon>
        <taxon>Autobranchia</taxon>
        <taxon>Heteroconchia</taxon>
        <taxon>Euheterodonta</taxon>
        <taxon>Imparidentia</taxon>
        <taxon>Neoheterodontei</taxon>
        <taxon>Myida</taxon>
        <taxon>Dreissenoidea</taxon>
        <taxon>Dreissenidae</taxon>
        <taxon>Dreissena</taxon>
    </lineage>
</organism>
<gene>
    <name evidence="1" type="ORF">DPMN_194577</name>
</gene>
<reference evidence="1" key="2">
    <citation type="submission" date="2020-11" db="EMBL/GenBank/DDBJ databases">
        <authorList>
            <person name="McCartney M.A."/>
            <person name="Auch B."/>
            <person name="Kono T."/>
            <person name="Mallez S."/>
            <person name="Becker A."/>
            <person name="Gohl D.M."/>
            <person name="Silverstein K.A.T."/>
            <person name="Koren S."/>
            <person name="Bechman K.B."/>
            <person name="Herman A."/>
            <person name="Abrahante J.E."/>
            <person name="Garbe J."/>
        </authorList>
    </citation>
    <scope>NUCLEOTIDE SEQUENCE</scope>
    <source>
        <strain evidence="1">Duluth1</strain>
        <tissue evidence="1">Whole animal</tissue>
    </source>
</reference>